<reference evidence="3" key="2">
    <citation type="submission" date="2010-07" db="EMBL/GenBank/DDBJ databases">
        <authorList>
            <consortium name="The Broad Institute Genome Sequencing Platform"/>
            <consortium name="Broad Institute Genome Sequencing Center for Infectious Disease"/>
            <person name="Ma L.-J."/>
            <person name="Dead R."/>
            <person name="Young S."/>
            <person name="Zeng Q."/>
            <person name="Koehrsen M."/>
            <person name="Alvarado L."/>
            <person name="Berlin A."/>
            <person name="Chapman S.B."/>
            <person name="Chen Z."/>
            <person name="Freedman E."/>
            <person name="Gellesch M."/>
            <person name="Goldberg J."/>
            <person name="Griggs A."/>
            <person name="Gujja S."/>
            <person name="Heilman E.R."/>
            <person name="Heiman D."/>
            <person name="Hepburn T."/>
            <person name="Howarth C."/>
            <person name="Jen D."/>
            <person name="Larson L."/>
            <person name="Mehta T."/>
            <person name="Neiman D."/>
            <person name="Pearson M."/>
            <person name="Roberts A."/>
            <person name="Saif S."/>
            <person name="Shea T."/>
            <person name="Shenoy N."/>
            <person name="Sisk P."/>
            <person name="Stolte C."/>
            <person name="Sykes S."/>
            <person name="Walk T."/>
            <person name="White J."/>
            <person name="Yandava C."/>
            <person name="Haas B."/>
            <person name="Nusbaum C."/>
            <person name="Birren B."/>
        </authorList>
    </citation>
    <scope>NUCLEOTIDE SEQUENCE</scope>
    <source>
        <strain evidence="3">R3-111a-1</strain>
    </source>
</reference>
<reference evidence="4" key="5">
    <citation type="submission" date="2018-04" db="UniProtKB">
        <authorList>
            <consortium name="EnsemblFungi"/>
        </authorList>
    </citation>
    <scope>IDENTIFICATION</scope>
    <source>
        <strain evidence="4">R3-111a-1</strain>
    </source>
</reference>
<evidence type="ECO:0000313" key="5">
    <source>
        <dbReference type="Proteomes" id="UP000006039"/>
    </source>
</evidence>
<feature type="transmembrane region" description="Helical" evidence="2">
    <location>
        <begin position="270"/>
        <end position="292"/>
    </location>
</feature>
<reference evidence="5" key="1">
    <citation type="submission" date="2010-07" db="EMBL/GenBank/DDBJ databases">
        <title>The genome sequence of Gaeumannomyces graminis var. tritici strain R3-111a-1.</title>
        <authorList>
            <consortium name="The Broad Institute Genome Sequencing Platform"/>
            <person name="Ma L.-J."/>
            <person name="Dead R."/>
            <person name="Young S."/>
            <person name="Zeng Q."/>
            <person name="Koehrsen M."/>
            <person name="Alvarado L."/>
            <person name="Berlin A."/>
            <person name="Chapman S.B."/>
            <person name="Chen Z."/>
            <person name="Freedman E."/>
            <person name="Gellesch M."/>
            <person name="Goldberg J."/>
            <person name="Griggs A."/>
            <person name="Gujja S."/>
            <person name="Heilman E.R."/>
            <person name="Heiman D."/>
            <person name="Hepburn T."/>
            <person name="Howarth C."/>
            <person name="Jen D."/>
            <person name="Larson L."/>
            <person name="Mehta T."/>
            <person name="Neiman D."/>
            <person name="Pearson M."/>
            <person name="Roberts A."/>
            <person name="Saif S."/>
            <person name="Shea T."/>
            <person name="Shenoy N."/>
            <person name="Sisk P."/>
            <person name="Stolte C."/>
            <person name="Sykes S."/>
            <person name="Walk T."/>
            <person name="White J."/>
            <person name="Yandava C."/>
            <person name="Haas B."/>
            <person name="Nusbaum C."/>
            <person name="Birren B."/>
        </authorList>
    </citation>
    <scope>NUCLEOTIDE SEQUENCE [LARGE SCALE GENOMIC DNA]</scope>
    <source>
        <strain evidence="5">R3-111a-1</strain>
    </source>
</reference>
<dbReference type="EnsemblFungi" id="EJT70153">
    <property type="protein sequence ID" value="EJT70153"/>
    <property type="gene ID" value="GGTG_12326"/>
</dbReference>
<dbReference type="EMBL" id="GL385402">
    <property type="protein sequence ID" value="EJT70153.1"/>
    <property type="molecule type" value="Genomic_DNA"/>
</dbReference>
<dbReference type="PANTHER" id="PTHR33927">
    <property type="entry name" value="TRANSMEMBRANE PROTEIN"/>
    <property type="match status" value="1"/>
</dbReference>
<dbReference type="GeneID" id="20352784"/>
<feature type="transmembrane region" description="Helical" evidence="2">
    <location>
        <begin position="196"/>
        <end position="217"/>
    </location>
</feature>
<dbReference type="OrthoDB" id="3142841at2759"/>
<name>J3PFQ1_GAET3</name>
<proteinExistence type="predicted"/>
<feature type="region of interest" description="Disordered" evidence="1">
    <location>
        <begin position="52"/>
        <end position="93"/>
    </location>
</feature>
<dbReference type="Proteomes" id="UP000006039">
    <property type="component" value="Unassembled WGS sequence"/>
</dbReference>
<dbReference type="AlphaFoldDB" id="J3PFQ1"/>
<gene>
    <name evidence="4" type="primary">20352784</name>
    <name evidence="3" type="ORF">GGTG_12326</name>
</gene>
<dbReference type="RefSeq" id="XP_009228487.1">
    <property type="nucleotide sequence ID" value="XM_009230223.1"/>
</dbReference>
<feature type="transmembrane region" description="Helical" evidence="2">
    <location>
        <begin position="237"/>
        <end position="258"/>
    </location>
</feature>
<feature type="compositionally biased region" description="Low complexity" evidence="1">
    <location>
        <begin position="11"/>
        <end position="21"/>
    </location>
</feature>
<reference evidence="4" key="4">
    <citation type="journal article" date="2015" name="G3 (Bethesda)">
        <title>Genome sequences of three phytopathogenic species of the Magnaporthaceae family of fungi.</title>
        <authorList>
            <person name="Okagaki L.H."/>
            <person name="Nunes C.C."/>
            <person name="Sailsbery J."/>
            <person name="Clay B."/>
            <person name="Brown D."/>
            <person name="John T."/>
            <person name="Oh Y."/>
            <person name="Young N."/>
            <person name="Fitzgerald M."/>
            <person name="Haas B.J."/>
            <person name="Zeng Q."/>
            <person name="Young S."/>
            <person name="Adiconis X."/>
            <person name="Fan L."/>
            <person name="Levin J.Z."/>
            <person name="Mitchell T.K."/>
            <person name="Okubara P.A."/>
            <person name="Farman M.L."/>
            <person name="Kohn L.M."/>
            <person name="Birren B."/>
            <person name="Ma L.-J."/>
            <person name="Dean R.A."/>
        </authorList>
    </citation>
    <scope>NUCLEOTIDE SEQUENCE</scope>
    <source>
        <strain evidence="4">R3-111a-1</strain>
    </source>
</reference>
<feature type="region of interest" description="Disordered" evidence="1">
    <location>
        <begin position="1"/>
        <end position="21"/>
    </location>
</feature>
<dbReference type="InterPro" id="IPR039261">
    <property type="entry name" value="FNR_nucleotide-bd"/>
</dbReference>
<accession>J3PFQ1</accession>
<reference evidence="3" key="3">
    <citation type="submission" date="2010-09" db="EMBL/GenBank/DDBJ databases">
        <title>Annotation of Gaeumannomyces graminis var. tritici R3-111a-1.</title>
        <authorList>
            <consortium name="The Broad Institute Genome Sequencing Platform"/>
            <person name="Ma L.-J."/>
            <person name="Dead R."/>
            <person name="Young S.K."/>
            <person name="Zeng Q."/>
            <person name="Gargeya S."/>
            <person name="Fitzgerald M."/>
            <person name="Haas B."/>
            <person name="Abouelleil A."/>
            <person name="Alvarado L."/>
            <person name="Arachchi H.M."/>
            <person name="Berlin A."/>
            <person name="Brown A."/>
            <person name="Chapman S.B."/>
            <person name="Chen Z."/>
            <person name="Dunbar C."/>
            <person name="Freedman E."/>
            <person name="Gearin G."/>
            <person name="Gellesch M."/>
            <person name="Goldberg J."/>
            <person name="Griggs A."/>
            <person name="Gujja S."/>
            <person name="Heiman D."/>
            <person name="Howarth C."/>
            <person name="Larson L."/>
            <person name="Lui A."/>
            <person name="MacDonald P.J.P."/>
            <person name="Mehta T."/>
            <person name="Montmayeur A."/>
            <person name="Murphy C."/>
            <person name="Neiman D."/>
            <person name="Pearson M."/>
            <person name="Priest M."/>
            <person name="Roberts A."/>
            <person name="Saif S."/>
            <person name="Shea T."/>
            <person name="Shenoy N."/>
            <person name="Sisk P."/>
            <person name="Stolte C."/>
            <person name="Sykes S."/>
            <person name="Yandava C."/>
            <person name="Wortman J."/>
            <person name="Nusbaum C."/>
            <person name="Birren B."/>
        </authorList>
    </citation>
    <scope>NUCLEOTIDE SEQUENCE</scope>
    <source>
        <strain evidence="3">R3-111a-1</strain>
    </source>
</reference>
<feature type="transmembrane region" description="Helical" evidence="2">
    <location>
        <begin position="304"/>
        <end position="324"/>
    </location>
</feature>
<keyword evidence="2" id="KW-0472">Membrane</keyword>
<keyword evidence="2" id="KW-0812">Transmembrane</keyword>
<feature type="transmembrane region" description="Helical" evidence="2">
    <location>
        <begin position="117"/>
        <end position="138"/>
    </location>
</feature>
<dbReference type="eggNOG" id="ENOG502QVV4">
    <property type="taxonomic scope" value="Eukaryota"/>
</dbReference>
<feature type="transmembrane region" description="Helical" evidence="2">
    <location>
        <begin position="150"/>
        <end position="175"/>
    </location>
</feature>
<evidence type="ECO:0000256" key="1">
    <source>
        <dbReference type="SAM" id="MobiDB-lite"/>
    </source>
</evidence>
<sequence length="632" mass="68644">MPSCEELDRQSVFSDSSSSTISRPTRAFFLGCRESQIIDIRALEEGQAPLTNTPVDSLGIRSPPNMVVEPPSAPGSAPLPRALPSDGDEDLLPLPPKRGSRAYRYARWNFGSVYRRIFTLAFLGNLLVLIILVGRGAAGGPRLTYKDASVAVSANLFVALLIRNEHVVNIMFIVFGTWPKNLPLRFRRLFAKVYSYGGIHSGCGVAATVWYIAFVALITIDYQQRNRDQMLSALRGYVYLVTYSIFVLLALILVFAYPKLRVAMHNWFEGVHRFMGWFVVLLFWAQTLLVTLDDAPAAGLSGGQALAASPSFWLLVLITLLVVYPWTRLRRRDVQVEALSEHCVKLNFDFTDGHYGQAIRLSDAPLRETHAFAVIPNPKAVSFLQTDSSVALLAPGSPAPSGYSSADEGDGGGGGAADLASIKAVAQAKAAARKHHQQQLAALSGPGLSNAGRTGFSVVISDAGDWTRKVIASPPRRIWTRGVPQYGVMRVAGMFEPVIIMATGSGIAPCLALFAEMPDHPVRVIWSAPSPLETFGKGVVDTVLRADPDAVIHDTRRQGRPDLVAIAYRMYEASGRADAAGLGLGDGRRRRDGRPLGKCEAVVIISNQRVTRKVVYGLETRGVPAYGAIFDS</sequence>
<keyword evidence="5" id="KW-1185">Reference proteome</keyword>
<evidence type="ECO:0000313" key="3">
    <source>
        <dbReference type="EMBL" id="EJT70153.1"/>
    </source>
</evidence>
<dbReference type="PANTHER" id="PTHR33927:SF5">
    <property type="entry name" value="ENZYME, PUTATIVE (AFU_ORTHOLOGUE AFUA_8G01222)-RELATED"/>
    <property type="match status" value="1"/>
</dbReference>
<evidence type="ECO:0000256" key="2">
    <source>
        <dbReference type="SAM" id="Phobius"/>
    </source>
</evidence>
<dbReference type="InterPro" id="IPR052979">
    <property type="entry name" value="Adenylate-forming_domain"/>
</dbReference>
<protein>
    <submittedName>
        <fullName evidence="3">Integral membrane protein TmpA</fullName>
    </submittedName>
</protein>
<organism evidence="3">
    <name type="scientific">Gaeumannomyces tritici (strain R3-111a-1)</name>
    <name type="common">Wheat and barley take-all root rot fungus</name>
    <name type="synonym">Gaeumannomyces graminis var. tritici</name>
    <dbReference type="NCBI Taxonomy" id="644352"/>
    <lineage>
        <taxon>Eukaryota</taxon>
        <taxon>Fungi</taxon>
        <taxon>Dikarya</taxon>
        <taxon>Ascomycota</taxon>
        <taxon>Pezizomycotina</taxon>
        <taxon>Sordariomycetes</taxon>
        <taxon>Sordariomycetidae</taxon>
        <taxon>Magnaporthales</taxon>
        <taxon>Magnaporthaceae</taxon>
        <taxon>Gaeumannomyces</taxon>
    </lineage>
</organism>
<dbReference type="SUPFAM" id="SSF52343">
    <property type="entry name" value="Ferredoxin reductase-like, C-terminal NADP-linked domain"/>
    <property type="match status" value="1"/>
</dbReference>
<dbReference type="VEuPathDB" id="FungiDB:GGTG_12326"/>
<evidence type="ECO:0000313" key="4">
    <source>
        <dbReference type="EnsemblFungi" id="EJT70153"/>
    </source>
</evidence>
<dbReference type="HOGENOM" id="CLU_005562_3_0_1"/>
<keyword evidence="2" id="KW-1133">Transmembrane helix</keyword>